<feature type="signal peptide" evidence="13">
    <location>
        <begin position="1"/>
        <end position="23"/>
    </location>
</feature>
<dbReference type="RefSeq" id="WP_255915653.1">
    <property type="nucleotide sequence ID" value="NZ_JANFQO010000017.1"/>
</dbReference>
<feature type="domain" description="TonB-dependent receptor-like beta-barrel" evidence="14">
    <location>
        <begin position="193"/>
        <end position="587"/>
    </location>
</feature>
<dbReference type="PANTHER" id="PTHR30069:SF53">
    <property type="entry name" value="COLICIN I RECEPTOR-RELATED"/>
    <property type="match status" value="1"/>
</dbReference>
<sequence length="615" mass="66641">MHRTSLSAAVAALLTLSSAPLLADPNIPELDDVIVTATRTAVSVNDNLAPVSVLTRQDIERVQARSLIDLLRGLPGVSFASNGGAGKQASLFLRGTESDHVLVLIDGVKVGSATAGNVAFQDLPVEQIERVELVRGPRSSLYGSEALGGVIQIFTRRGRGQGFTPSFSATVGSDNTREASAGVSLNSEHGWFNANLAHADTDGFNSCRGRASPGAGCFTDEPDDDPYRNSSLTLNGGWRFEGKGDLQANFLRAEGRNAYDGSFVNESLWRQQVLGTRLRLQASENLVLNFSAGRSEDLSDNYGAGVFKSKFDTRRDSYSAQGDIGLGEQQLLSIGADYNDDRVEGTTAYVEDSRDTTGVFAQYQGQFGAHELQASARNDDNEQYGSHTTGGLSYGYAFSEGLRLIASYGTAFKAPTFNELYFPGFGNAQLKPEESRNVEIGLRGHGGLGRWEVQAFQNRVDELIAYDAAIFAPGNVDEARIRGLEASWAASFAGWDLNTSLTLLDPKNDSAGSNHGKQLPRRARQSGRVDLDRRFGDFGFGLTVAGQGKRYDDLGNRTRLGGYATLDLRAEYSFSPQWLLQGRVSNVADHDYETAAFYNQPGRSYFVTLRYSPAR</sequence>
<dbReference type="InterPro" id="IPR039426">
    <property type="entry name" value="TonB-dep_rcpt-like"/>
</dbReference>
<protein>
    <submittedName>
        <fullName evidence="16">TonB-dependent vitamin B12 receptor</fullName>
    </submittedName>
</protein>
<evidence type="ECO:0000256" key="5">
    <source>
        <dbReference type="ARBA" id="ARBA00022729"/>
    </source>
</evidence>
<dbReference type="InterPro" id="IPR000531">
    <property type="entry name" value="Beta-barrel_TonB"/>
</dbReference>
<evidence type="ECO:0000256" key="9">
    <source>
        <dbReference type="ARBA" id="ARBA00023136"/>
    </source>
</evidence>
<dbReference type="EMBL" id="JANFQO010000017">
    <property type="protein sequence ID" value="MCQ4166466.1"/>
    <property type="molecule type" value="Genomic_DNA"/>
</dbReference>
<dbReference type="InterPro" id="IPR010101">
    <property type="entry name" value="B12_transptr_BtuB"/>
</dbReference>
<keyword evidence="17" id="KW-1185">Reference proteome</keyword>
<keyword evidence="3 11" id="KW-1134">Transmembrane beta strand</keyword>
<evidence type="ECO:0000259" key="15">
    <source>
        <dbReference type="Pfam" id="PF07715"/>
    </source>
</evidence>
<feature type="domain" description="TonB-dependent receptor plug" evidence="15">
    <location>
        <begin position="45"/>
        <end position="150"/>
    </location>
</feature>
<keyword evidence="16" id="KW-0675">Receptor</keyword>
<dbReference type="Proteomes" id="UP001165498">
    <property type="component" value="Unassembled WGS sequence"/>
</dbReference>
<organism evidence="16 17">
    <name type="scientific">Tahibacter harae</name>
    <dbReference type="NCBI Taxonomy" id="2963937"/>
    <lineage>
        <taxon>Bacteria</taxon>
        <taxon>Pseudomonadati</taxon>
        <taxon>Pseudomonadota</taxon>
        <taxon>Gammaproteobacteria</taxon>
        <taxon>Lysobacterales</taxon>
        <taxon>Rhodanobacteraceae</taxon>
        <taxon>Tahibacter</taxon>
    </lineage>
</organism>
<keyword evidence="7 12" id="KW-0798">TonB box</keyword>
<dbReference type="InterPro" id="IPR012910">
    <property type="entry name" value="Plug_dom"/>
</dbReference>
<evidence type="ECO:0000256" key="11">
    <source>
        <dbReference type="PROSITE-ProRule" id="PRU01360"/>
    </source>
</evidence>
<evidence type="ECO:0000313" key="16">
    <source>
        <dbReference type="EMBL" id="MCQ4166466.1"/>
    </source>
</evidence>
<dbReference type="CDD" id="cd01347">
    <property type="entry name" value="ligand_gated_channel"/>
    <property type="match status" value="1"/>
</dbReference>
<comment type="subcellular location">
    <subcellularLocation>
        <location evidence="1 11">Cell outer membrane</location>
        <topology evidence="1 11">Multi-pass membrane protein</topology>
    </subcellularLocation>
</comment>
<dbReference type="PANTHER" id="PTHR30069">
    <property type="entry name" value="TONB-DEPENDENT OUTER MEMBRANE RECEPTOR"/>
    <property type="match status" value="1"/>
</dbReference>
<dbReference type="InterPro" id="IPR037066">
    <property type="entry name" value="Plug_dom_sf"/>
</dbReference>
<dbReference type="Pfam" id="PF00593">
    <property type="entry name" value="TonB_dep_Rec_b-barrel"/>
    <property type="match status" value="1"/>
</dbReference>
<dbReference type="PROSITE" id="PS52016">
    <property type="entry name" value="TONB_DEPENDENT_REC_3"/>
    <property type="match status" value="1"/>
</dbReference>
<proteinExistence type="inferred from homology"/>
<keyword evidence="2 11" id="KW-0813">Transport</keyword>
<keyword evidence="10 11" id="KW-0998">Cell outer membrane</keyword>
<gene>
    <name evidence="16" type="primary">btuB</name>
    <name evidence="16" type="ORF">NM961_17235</name>
</gene>
<evidence type="ECO:0000256" key="6">
    <source>
        <dbReference type="ARBA" id="ARBA00023065"/>
    </source>
</evidence>
<keyword evidence="6" id="KW-0406">Ion transport</keyword>
<comment type="similarity">
    <text evidence="11 12">Belongs to the TonB-dependent receptor family.</text>
</comment>
<comment type="caution">
    <text evidence="16">The sequence shown here is derived from an EMBL/GenBank/DDBJ whole genome shotgun (WGS) entry which is preliminary data.</text>
</comment>
<evidence type="ECO:0000256" key="10">
    <source>
        <dbReference type="ARBA" id="ARBA00023237"/>
    </source>
</evidence>
<dbReference type="Gene3D" id="2.170.130.10">
    <property type="entry name" value="TonB-dependent receptor, plug domain"/>
    <property type="match status" value="1"/>
</dbReference>
<keyword evidence="8" id="KW-0626">Porin</keyword>
<evidence type="ECO:0000256" key="3">
    <source>
        <dbReference type="ARBA" id="ARBA00022452"/>
    </source>
</evidence>
<evidence type="ECO:0000313" key="17">
    <source>
        <dbReference type="Proteomes" id="UP001165498"/>
    </source>
</evidence>
<dbReference type="Gene3D" id="2.40.170.20">
    <property type="entry name" value="TonB-dependent receptor, beta-barrel domain"/>
    <property type="match status" value="1"/>
</dbReference>
<evidence type="ECO:0000256" key="13">
    <source>
        <dbReference type="SAM" id="SignalP"/>
    </source>
</evidence>
<dbReference type="NCBIfam" id="TIGR01779">
    <property type="entry name" value="TonB-B12"/>
    <property type="match status" value="1"/>
</dbReference>
<reference evidence="16" key="1">
    <citation type="submission" date="2022-07" db="EMBL/GenBank/DDBJ databases">
        <title>Tahibacter sp., a new gammaproteobacterium isolated from the silt sample collected at pig farm.</title>
        <authorList>
            <person name="Chen H."/>
        </authorList>
    </citation>
    <scope>NUCLEOTIDE SEQUENCE</scope>
    <source>
        <strain evidence="16">P2K</strain>
    </source>
</reference>
<keyword evidence="9 11" id="KW-0472">Membrane</keyword>
<evidence type="ECO:0000259" key="14">
    <source>
        <dbReference type="Pfam" id="PF00593"/>
    </source>
</evidence>
<evidence type="ECO:0000256" key="1">
    <source>
        <dbReference type="ARBA" id="ARBA00004571"/>
    </source>
</evidence>
<dbReference type="SUPFAM" id="SSF56935">
    <property type="entry name" value="Porins"/>
    <property type="match status" value="1"/>
</dbReference>
<evidence type="ECO:0000256" key="4">
    <source>
        <dbReference type="ARBA" id="ARBA00022692"/>
    </source>
</evidence>
<keyword evidence="4 11" id="KW-0812">Transmembrane</keyword>
<feature type="chain" id="PRO_5046036317" evidence="13">
    <location>
        <begin position="24"/>
        <end position="615"/>
    </location>
</feature>
<dbReference type="InterPro" id="IPR036942">
    <property type="entry name" value="Beta-barrel_TonB_sf"/>
</dbReference>
<dbReference type="Pfam" id="PF07715">
    <property type="entry name" value="Plug"/>
    <property type="match status" value="1"/>
</dbReference>
<accession>A0ABT1QW24</accession>
<name>A0ABT1QW24_9GAMM</name>
<evidence type="ECO:0000256" key="2">
    <source>
        <dbReference type="ARBA" id="ARBA00022448"/>
    </source>
</evidence>
<evidence type="ECO:0000256" key="12">
    <source>
        <dbReference type="RuleBase" id="RU003357"/>
    </source>
</evidence>
<evidence type="ECO:0000256" key="7">
    <source>
        <dbReference type="ARBA" id="ARBA00023077"/>
    </source>
</evidence>
<keyword evidence="5 13" id="KW-0732">Signal</keyword>
<evidence type="ECO:0000256" key="8">
    <source>
        <dbReference type="ARBA" id="ARBA00023114"/>
    </source>
</evidence>